<dbReference type="Gene3D" id="1.10.340.70">
    <property type="match status" value="1"/>
</dbReference>
<keyword evidence="8" id="KW-0255">Endonuclease</keyword>
<keyword evidence="5" id="KW-0540">Nuclease</keyword>
<evidence type="ECO:0000256" key="6">
    <source>
        <dbReference type="ARBA" id="ARBA00022723"/>
    </source>
</evidence>
<evidence type="ECO:0000256" key="1">
    <source>
        <dbReference type="ARBA" id="ARBA00004123"/>
    </source>
</evidence>
<dbReference type="InterPro" id="IPR050951">
    <property type="entry name" value="Retrovirus_Pol_polyprotein"/>
</dbReference>
<dbReference type="InterPro" id="IPR000953">
    <property type="entry name" value="Chromo/chromo_shadow_dom"/>
</dbReference>
<dbReference type="GO" id="GO:0003964">
    <property type="term" value="F:RNA-directed DNA polymerase activity"/>
    <property type="evidence" value="ECO:0007669"/>
    <property type="project" value="UniProtKB-KW"/>
</dbReference>
<evidence type="ECO:0000256" key="4">
    <source>
        <dbReference type="ARBA" id="ARBA00022695"/>
    </source>
</evidence>
<proteinExistence type="predicted"/>
<evidence type="ECO:0000256" key="7">
    <source>
        <dbReference type="ARBA" id="ARBA00022750"/>
    </source>
</evidence>
<dbReference type="Proteomes" id="UP000288805">
    <property type="component" value="Unassembled WGS sequence"/>
</dbReference>
<keyword evidence="3" id="KW-0808">Transferase</keyword>
<keyword evidence="12" id="KW-0695">RNA-directed DNA polymerase</keyword>
<dbReference type="Gene3D" id="2.40.50.40">
    <property type="match status" value="1"/>
</dbReference>
<accession>A0A438CYU6</accession>
<dbReference type="GO" id="GO:0004519">
    <property type="term" value="F:endonuclease activity"/>
    <property type="evidence" value="ECO:0007669"/>
    <property type="project" value="UniProtKB-KW"/>
</dbReference>
<dbReference type="InterPro" id="IPR023780">
    <property type="entry name" value="Chromo_domain"/>
</dbReference>
<dbReference type="GO" id="GO:0006310">
    <property type="term" value="P:DNA recombination"/>
    <property type="evidence" value="ECO:0007669"/>
    <property type="project" value="UniProtKB-KW"/>
</dbReference>
<keyword evidence="16" id="KW-0539">Nucleus</keyword>
<keyword evidence="7" id="KW-0064">Aspartyl protease</keyword>
<keyword evidence="11" id="KW-0229">DNA integration</keyword>
<dbReference type="Gene3D" id="3.30.420.10">
    <property type="entry name" value="Ribonuclease H-like superfamily/Ribonuclease H"/>
    <property type="match status" value="1"/>
</dbReference>
<dbReference type="GO" id="GO:0003677">
    <property type="term" value="F:DNA binding"/>
    <property type="evidence" value="ECO:0007669"/>
    <property type="project" value="UniProtKB-KW"/>
</dbReference>
<evidence type="ECO:0000259" key="18">
    <source>
        <dbReference type="PROSITE" id="PS50994"/>
    </source>
</evidence>
<dbReference type="SMART" id="SM00298">
    <property type="entry name" value="CHROMO"/>
    <property type="match status" value="1"/>
</dbReference>
<dbReference type="InterPro" id="IPR012337">
    <property type="entry name" value="RNaseH-like_sf"/>
</dbReference>
<keyword evidence="13" id="KW-0239">DNA-directed DNA polymerase</keyword>
<dbReference type="Pfam" id="PF24626">
    <property type="entry name" value="SH3_Tf2-1"/>
    <property type="match status" value="1"/>
</dbReference>
<dbReference type="PANTHER" id="PTHR37984:SF5">
    <property type="entry name" value="PROTEIN NYNRIN-LIKE"/>
    <property type="match status" value="1"/>
</dbReference>
<feature type="domain" description="Integrase catalytic" evidence="18">
    <location>
        <begin position="280"/>
        <end position="386"/>
    </location>
</feature>
<keyword evidence="2" id="KW-0645">Protease</keyword>
<evidence type="ECO:0000256" key="15">
    <source>
        <dbReference type="ARBA" id="ARBA00023172"/>
    </source>
</evidence>
<evidence type="ECO:0000313" key="20">
    <source>
        <dbReference type="Proteomes" id="UP000288805"/>
    </source>
</evidence>
<keyword evidence="15" id="KW-0233">DNA recombination</keyword>
<dbReference type="GO" id="GO:0015074">
    <property type="term" value="P:DNA integration"/>
    <property type="evidence" value="ECO:0007669"/>
    <property type="project" value="UniProtKB-KW"/>
</dbReference>
<dbReference type="GO" id="GO:0006508">
    <property type="term" value="P:proteolysis"/>
    <property type="evidence" value="ECO:0007669"/>
    <property type="project" value="UniProtKB-KW"/>
</dbReference>
<dbReference type="PROSITE" id="PS50013">
    <property type="entry name" value="CHROMO_2"/>
    <property type="match status" value="1"/>
</dbReference>
<keyword evidence="6" id="KW-0479">Metal-binding</keyword>
<dbReference type="InterPro" id="IPR001584">
    <property type="entry name" value="Integrase_cat-core"/>
</dbReference>
<keyword evidence="4" id="KW-0548">Nucleotidyltransferase</keyword>
<dbReference type="EMBL" id="QGNW01001900">
    <property type="protein sequence ID" value="RVW28374.1"/>
    <property type="molecule type" value="Genomic_DNA"/>
</dbReference>
<evidence type="ECO:0000256" key="12">
    <source>
        <dbReference type="ARBA" id="ARBA00022918"/>
    </source>
</evidence>
<organism evidence="19 20">
    <name type="scientific">Vitis vinifera</name>
    <name type="common">Grape</name>
    <dbReference type="NCBI Taxonomy" id="29760"/>
    <lineage>
        <taxon>Eukaryota</taxon>
        <taxon>Viridiplantae</taxon>
        <taxon>Streptophyta</taxon>
        <taxon>Embryophyta</taxon>
        <taxon>Tracheophyta</taxon>
        <taxon>Spermatophyta</taxon>
        <taxon>Magnoliopsida</taxon>
        <taxon>eudicotyledons</taxon>
        <taxon>Gunneridae</taxon>
        <taxon>Pentapetalae</taxon>
        <taxon>rosids</taxon>
        <taxon>Vitales</taxon>
        <taxon>Vitaceae</taxon>
        <taxon>Viteae</taxon>
        <taxon>Vitis</taxon>
    </lineage>
</organism>
<evidence type="ECO:0000256" key="8">
    <source>
        <dbReference type="ARBA" id="ARBA00022759"/>
    </source>
</evidence>
<dbReference type="FunFam" id="1.10.340.70:FF:000001">
    <property type="entry name" value="Retrovirus-related Pol polyprotein from transposon gypsy-like Protein"/>
    <property type="match status" value="1"/>
</dbReference>
<evidence type="ECO:0000256" key="3">
    <source>
        <dbReference type="ARBA" id="ARBA00022679"/>
    </source>
</evidence>
<reference evidence="19 20" key="1">
    <citation type="journal article" date="2018" name="PLoS Genet.">
        <title>Population sequencing reveals clonal diversity and ancestral inbreeding in the grapevine cultivar Chardonnay.</title>
        <authorList>
            <person name="Roach M.J."/>
            <person name="Johnson D.L."/>
            <person name="Bohlmann J."/>
            <person name="van Vuuren H.J."/>
            <person name="Jones S.J."/>
            <person name="Pretorius I.S."/>
            <person name="Schmidt S.A."/>
            <person name="Borneman A.R."/>
        </authorList>
    </citation>
    <scope>NUCLEOTIDE SEQUENCE [LARGE SCALE GENOMIC DNA]</scope>
    <source>
        <strain evidence="20">cv. Chardonnay</strain>
        <tissue evidence="19">Leaf</tissue>
    </source>
</reference>
<dbReference type="Pfam" id="PF00385">
    <property type="entry name" value="Chromo"/>
    <property type="match status" value="1"/>
</dbReference>
<dbReference type="SUPFAM" id="SSF56672">
    <property type="entry name" value="DNA/RNA polymerases"/>
    <property type="match status" value="1"/>
</dbReference>
<dbReference type="InterPro" id="IPR043502">
    <property type="entry name" value="DNA/RNA_pol_sf"/>
</dbReference>
<comment type="caution">
    <text evidence="19">The sequence shown here is derived from an EMBL/GenBank/DDBJ whole genome shotgun (WGS) entry which is preliminary data.</text>
</comment>
<dbReference type="PROSITE" id="PS00598">
    <property type="entry name" value="CHROMO_1"/>
    <property type="match status" value="1"/>
</dbReference>
<evidence type="ECO:0000256" key="5">
    <source>
        <dbReference type="ARBA" id="ARBA00022722"/>
    </source>
</evidence>
<dbReference type="InterPro" id="IPR041373">
    <property type="entry name" value="RT_RNaseH"/>
</dbReference>
<evidence type="ECO:0000256" key="10">
    <source>
        <dbReference type="ARBA" id="ARBA00022842"/>
    </source>
</evidence>
<dbReference type="FunFam" id="3.30.70.270:FF:000023">
    <property type="entry name" value="Pol"/>
    <property type="match status" value="1"/>
</dbReference>
<dbReference type="GO" id="GO:0003887">
    <property type="term" value="F:DNA-directed DNA polymerase activity"/>
    <property type="evidence" value="ECO:0007669"/>
    <property type="project" value="UniProtKB-KW"/>
</dbReference>
<dbReference type="Gene3D" id="3.30.70.270">
    <property type="match status" value="1"/>
</dbReference>
<keyword evidence="10" id="KW-0460">Magnesium</keyword>
<protein>
    <submittedName>
        <fullName evidence="19">Transposon Tf2-11 polyprotein</fullName>
    </submittedName>
</protein>
<dbReference type="Pfam" id="PF17921">
    <property type="entry name" value="Integrase_H2C2"/>
    <property type="match status" value="1"/>
</dbReference>
<dbReference type="GO" id="GO:0046872">
    <property type="term" value="F:metal ion binding"/>
    <property type="evidence" value="ECO:0007669"/>
    <property type="project" value="UniProtKB-KW"/>
</dbReference>
<dbReference type="InterPro" id="IPR041588">
    <property type="entry name" value="Integrase_H2C2"/>
</dbReference>
<dbReference type="SUPFAM" id="SSF53098">
    <property type="entry name" value="Ribonuclease H-like"/>
    <property type="match status" value="1"/>
</dbReference>
<evidence type="ECO:0000259" key="17">
    <source>
        <dbReference type="PROSITE" id="PS50013"/>
    </source>
</evidence>
<dbReference type="GO" id="GO:0004190">
    <property type="term" value="F:aspartic-type endopeptidase activity"/>
    <property type="evidence" value="ECO:0007669"/>
    <property type="project" value="UniProtKB-KW"/>
</dbReference>
<dbReference type="Pfam" id="PF17917">
    <property type="entry name" value="RT_RNaseH"/>
    <property type="match status" value="1"/>
</dbReference>
<evidence type="ECO:0000256" key="2">
    <source>
        <dbReference type="ARBA" id="ARBA00022670"/>
    </source>
</evidence>
<comment type="subcellular location">
    <subcellularLocation>
        <location evidence="1">Nucleus</location>
    </subcellularLocation>
</comment>
<dbReference type="InterPro" id="IPR036397">
    <property type="entry name" value="RNaseH_sf"/>
</dbReference>
<evidence type="ECO:0000256" key="13">
    <source>
        <dbReference type="ARBA" id="ARBA00022932"/>
    </source>
</evidence>
<name>A0A438CYU6_VITVI</name>
<keyword evidence="9" id="KW-0378">Hydrolase</keyword>
<dbReference type="InterPro" id="IPR016197">
    <property type="entry name" value="Chromo-like_dom_sf"/>
</dbReference>
<evidence type="ECO:0000256" key="14">
    <source>
        <dbReference type="ARBA" id="ARBA00023125"/>
    </source>
</evidence>
<feature type="domain" description="Chromo" evidence="17">
    <location>
        <begin position="539"/>
        <end position="602"/>
    </location>
</feature>
<dbReference type="InterPro" id="IPR043128">
    <property type="entry name" value="Rev_trsase/Diguanyl_cyclase"/>
</dbReference>
<sequence length="602" mass="69558">MMDNSKVKAIQEWDPPTKVPQLRSFLGLVNYYRRFIKGYSARAAPLTDLLKKNKAWEWDERCQQAFEDLKKAVTEEPVLALPDHTKVFESQAKRRGEALHGARKGDDAIVHCLRTWRHYLLGSHFIVKTDNVATSYFQTQKKLSPKQARWQDFLAEFDYTLEYKPGSANHVADALSRKAELASMTRKTKRFGWRTAYSTKGRRLYVPKWGNIRRNLIKECHDTKWAGHPGQRRTRALLESAYYWPQIRDEVEAYVRTCLVCQQDKVEQRQPRGLLEPLPIAERPWDSVTMDFIIGLPKSEDNGSIIVVVDRFSKYATFIAAPTDCTAEETARLFLKHVVKYWGLPKFIISDRDPRFTGKFWTELFKLMGSELHFSTSFHPQTDGRLRGYGTATVNSSHLTIGYTGRSPAAFKFAKGWHEQADIARSYLDKAAKKMKKWADKKRRHTEYKVGDMVLVKLLPQQFKSLRPVHKGLVRRYEGPFPILGKVGKVSYRVELPPRLKIHPVFHASYLKPYHEDKDNPSRGLSKRAPTAVVTSYDKEVELVLADRVIRRRGVPPATEYLVKWKGLPESEASWEPAEALWQFQEQIERFRAEGATRTSAA</sequence>
<dbReference type="SUPFAM" id="SSF54160">
    <property type="entry name" value="Chromo domain-like"/>
    <property type="match status" value="1"/>
</dbReference>
<evidence type="ECO:0000256" key="16">
    <source>
        <dbReference type="ARBA" id="ARBA00023242"/>
    </source>
</evidence>
<dbReference type="InterPro" id="IPR023779">
    <property type="entry name" value="Chromodomain_CS"/>
</dbReference>
<gene>
    <name evidence="19" type="primary">Tf2-11_18</name>
    <name evidence="19" type="ORF">CK203_105823</name>
</gene>
<dbReference type="CDD" id="cd09274">
    <property type="entry name" value="RNase_HI_RT_Ty3"/>
    <property type="match status" value="1"/>
</dbReference>
<evidence type="ECO:0000256" key="11">
    <source>
        <dbReference type="ARBA" id="ARBA00022908"/>
    </source>
</evidence>
<dbReference type="PANTHER" id="PTHR37984">
    <property type="entry name" value="PROTEIN CBG26694"/>
    <property type="match status" value="1"/>
</dbReference>
<keyword evidence="14" id="KW-0238">DNA-binding</keyword>
<evidence type="ECO:0000313" key="19">
    <source>
        <dbReference type="EMBL" id="RVW28374.1"/>
    </source>
</evidence>
<dbReference type="InterPro" id="IPR056924">
    <property type="entry name" value="SH3_Tf2-1"/>
</dbReference>
<dbReference type="PROSITE" id="PS50994">
    <property type="entry name" value="INTEGRASE"/>
    <property type="match status" value="1"/>
</dbReference>
<evidence type="ECO:0000256" key="9">
    <source>
        <dbReference type="ARBA" id="ARBA00022801"/>
    </source>
</evidence>
<dbReference type="GO" id="GO:0005634">
    <property type="term" value="C:nucleus"/>
    <property type="evidence" value="ECO:0007669"/>
    <property type="project" value="UniProtKB-SubCell"/>
</dbReference>
<dbReference type="AlphaFoldDB" id="A0A438CYU6"/>